<evidence type="ECO:0000256" key="1">
    <source>
        <dbReference type="ARBA" id="ARBA00022801"/>
    </source>
</evidence>
<dbReference type="Pfam" id="PF00782">
    <property type="entry name" value="DSPc"/>
    <property type="match status" value="1"/>
</dbReference>
<dbReference type="RefSeq" id="WP_368007105.1">
    <property type="nucleotide sequence ID" value="NZ_JAMXFF010000020.1"/>
</dbReference>
<reference evidence="5 6" key="1">
    <citation type="journal article" date="2022" name="Front. Microbiol.">
        <title>High genomic differentiation and limited gene flow indicate recent cryptic speciation within the genus Laspinema (cyanobacteria).</title>
        <authorList>
            <person name="Stanojkovic A."/>
            <person name="Skoupy S."/>
            <person name="Skaloud P."/>
            <person name="Dvorak P."/>
        </authorList>
    </citation>
    <scope>NUCLEOTIDE SEQUENCE [LARGE SCALE GENOMIC DNA]</scope>
    <source>
        <strain evidence="5 6">D2a</strain>
    </source>
</reference>
<evidence type="ECO:0000313" key="5">
    <source>
        <dbReference type="EMBL" id="MCT7967529.1"/>
    </source>
</evidence>
<sequence length="221" mass="24645">MKYIVLFVMLGAGLLTLGEQLGGFGWLFAWLGLDFLIVAAAYLKLGYKIFGKRSTDGQLATPSVILLFPYLLFCWGFWHLQRRFLGEDCYNYIAPGLWMGRRAFVDELPADISLLVDLTAEFSEPKGALEGKDYLCFPTLDAHVPDEGEFRALVQKIADWPGNVYIHCAIGHGRSATVAAAVLMARGLAINAQEAEAMLKKARPWIKLNQAQRQLLETVVF</sequence>
<feature type="transmembrane region" description="Helical" evidence="3">
    <location>
        <begin position="28"/>
        <end position="47"/>
    </location>
</feature>
<dbReference type="PANTHER" id="PTHR47216">
    <property type="match status" value="1"/>
</dbReference>
<keyword evidence="3" id="KW-0472">Membrane</keyword>
<protein>
    <submittedName>
        <fullName evidence="5">Dual specificity protein phosphatase family protein</fullName>
    </submittedName>
</protein>
<dbReference type="Proteomes" id="UP001525890">
    <property type="component" value="Unassembled WGS sequence"/>
</dbReference>
<dbReference type="InterPro" id="IPR016130">
    <property type="entry name" value="Tyr_Pase_AS"/>
</dbReference>
<dbReference type="InterPro" id="IPR000387">
    <property type="entry name" value="Tyr_Pase_dom"/>
</dbReference>
<evidence type="ECO:0000313" key="6">
    <source>
        <dbReference type="Proteomes" id="UP001525890"/>
    </source>
</evidence>
<proteinExistence type="predicted"/>
<keyword evidence="6" id="KW-1185">Reference proteome</keyword>
<dbReference type="InterPro" id="IPR029021">
    <property type="entry name" value="Prot-tyrosine_phosphatase-like"/>
</dbReference>
<dbReference type="PROSITE" id="PS50056">
    <property type="entry name" value="TYR_PHOSPHATASE_2"/>
    <property type="match status" value="1"/>
</dbReference>
<dbReference type="EMBL" id="JAMXFF010000020">
    <property type="protein sequence ID" value="MCT7967529.1"/>
    <property type="molecule type" value="Genomic_DNA"/>
</dbReference>
<organism evidence="5 6">
    <name type="scientific">Laspinema palackyanum D2a</name>
    <dbReference type="NCBI Taxonomy" id="2953684"/>
    <lineage>
        <taxon>Bacteria</taxon>
        <taxon>Bacillati</taxon>
        <taxon>Cyanobacteriota</taxon>
        <taxon>Cyanophyceae</taxon>
        <taxon>Oscillatoriophycideae</taxon>
        <taxon>Oscillatoriales</taxon>
        <taxon>Laspinemataceae</taxon>
        <taxon>Laspinema</taxon>
        <taxon>Laspinema palackyanum</taxon>
    </lineage>
</organism>
<keyword evidence="3" id="KW-0812">Transmembrane</keyword>
<keyword evidence="2" id="KW-0904">Protein phosphatase</keyword>
<evidence type="ECO:0000259" key="4">
    <source>
        <dbReference type="PROSITE" id="PS50056"/>
    </source>
</evidence>
<dbReference type="Gene3D" id="3.90.190.10">
    <property type="entry name" value="Protein tyrosine phosphatase superfamily"/>
    <property type="match status" value="1"/>
</dbReference>
<accession>A0ABT2MRZ3</accession>
<keyword evidence="3" id="KW-1133">Transmembrane helix</keyword>
<dbReference type="InterPro" id="IPR000340">
    <property type="entry name" value="Dual-sp_phosphatase_cat-dom"/>
</dbReference>
<dbReference type="PANTHER" id="PTHR47216:SF4">
    <property type="entry name" value="OS01G0859400 PROTEIN"/>
    <property type="match status" value="1"/>
</dbReference>
<keyword evidence="1" id="KW-0378">Hydrolase</keyword>
<evidence type="ECO:0000256" key="3">
    <source>
        <dbReference type="SAM" id="Phobius"/>
    </source>
</evidence>
<feature type="domain" description="Tyrosine specific protein phosphatases" evidence="4">
    <location>
        <begin position="148"/>
        <end position="214"/>
    </location>
</feature>
<dbReference type="InterPro" id="IPR020422">
    <property type="entry name" value="TYR_PHOSPHATASE_DUAL_dom"/>
</dbReference>
<dbReference type="SUPFAM" id="SSF52799">
    <property type="entry name" value="(Phosphotyrosine protein) phosphatases II"/>
    <property type="match status" value="1"/>
</dbReference>
<name>A0ABT2MRZ3_9CYAN</name>
<feature type="transmembrane region" description="Helical" evidence="3">
    <location>
        <begin position="59"/>
        <end position="78"/>
    </location>
</feature>
<evidence type="ECO:0000256" key="2">
    <source>
        <dbReference type="ARBA" id="ARBA00022912"/>
    </source>
</evidence>
<gene>
    <name evidence="5" type="ORF">NG799_14405</name>
</gene>
<comment type="caution">
    <text evidence="5">The sequence shown here is derived from an EMBL/GenBank/DDBJ whole genome shotgun (WGS) entry which is preliminary data.</text>
</comment>
<dbReference type="SMART" id="SM00195">
    <property type="entry name" value="DSPc"/>
    <property type="match status" value="1"/>
</dbReference>
<dbReference type="PROSITE" id="PS00383">
    <property type="entry name" value="TYR_PHOSPHATASE_1"/>
    <property type="match status" value="1"/>
</dbReference>